<dbReference type="InterPro" id="IPR023346">
    <property type="entry name" value="Lysozyme-like_dom_sf"/>
</dbReference>
<dbReference type="Gene3D" id="1.10.530.10">
    <property type="match status" value="1"/>
</dbReference>
<organism evidence="2 3">
    <name type="scientific">Pectobacterium betavasculorum</name>
    <dbReference type="NCBI Taxonomy" id="55207"/>
    <lineage>
        <taxon>Bacteria</taxon>
        <taxon>Pseudomonadati</taxon>
        <taxon>Pseudomonadota</taxon>
        <taxon>Gammaproteobacteria</taxon>
        <taxon>Enterobacterales</taxon>
        <taxon>Pectobacteriaceae</taxon>
        <taxon>Pectobacterium</taxon>
    </lineage>
</organism>
<dbReference type="Proteomes" id="UP000032874">
    <property type="component" value="Unassembled WGS sequence"/>
</dbReference>
<evidence type="ECO:0000259" key="1">
    <source>
        <dbReference type="Pfam" id="PF01464"/>
    </source>
</evidence>
<name>A0A093TRX5_9GAMM</name>
<dbReference type="Pfam" id="PF01464">
    <property type="entry name" value="SLT"/>
    <property type="match status" value="1"/>
</dbReference>
<sequence>MLSTTAFLAVAMQCAATVHPSTSLDVAREESSFNPYAIAEIIPKSERTPGDKGVISHMPKNKENAFSIVNQIKAKGRRFSVGLMQITSTNFQSYGVTVADLFNPCINLSVFEKIITDCYQRGGTLERALSCYYSGNFSTGQQQEPAFSNTSYVQRIGYSPASTRYAVPGTRDDIATPAATLKATPVDAPTRPRVVWPGAIVRGVPAQLRQKKAATVYYPAQVVRGNLDVTTKEVEK</sequence>
<dbReference type="RefSeq" id="WP_039326124.1">
    <property type="nucleotide sequence ID" value="NZ_JQHM01000026.1"/>
</dbReference>
<comment type="caution">
    <text evidence="2">The sequence shown here is derived from an EMBL/GenBank/DDBJ whole genome shotgun (WGS) entry which is preliminary data.</text>
</comment>
<dbReference type="SUPFAM" id="SSF53955">
    <property type="entry name" value="Lysozyme-like"/>
    <property type="match status" value="1"/>
</dbReference>
<accession>A0A093TRX5</accession>
<dbReference type="AlphaFoldDB" id="A0A093TRX5"/>
<proteinExistence type="predicted"/>
<dbReference type="STRING" id="55207.KP22_21155"/>
<evidence type="ECO:0000313" key="2">
    <source>
        <dbReference type="EMBL" id="KFW98782.1"/>
    </source>
</evidence>
<feature type="domain" description="Transglycosylase SLT" evidence="1">
    <location>
        <begin position="13"/>
        <end position="144"/>
    </location>
</feature>
<dbReference type="eggNOG" id="COG0741">
    <property type="taxonomic scope" value="Bacteria"/>
</dbReference>
<protein>
    <submittedName>
        <fullName evidence="2">Type VI secretion protein</fullName>
    </submittedName>
</protein>
<reference evidence="2 3" key="1">
    <citation type="submission" date="2014-08" db="EMBL/GenBank/DDBJ databases">
        <title>Genome sequences of NCPPB Pectobacterium isolates.</title>
        <authorList>
            <person name="Glover R.H."/>
            <person name="Sapp M."/>
            <person name="Elphinstone J."/>
        </authorList>
    </citation>
    <scope>NUCLEOTIDE SEQUENCE [LARGE SCALE GENOMIC DNA]</scope>
    <source>
        <strain evidence="2 3">NCPPB 2795</strain>
    </source>
</reference>
<dbReference type="EMBL" id="JQHM01000026">
    <property type="protein sequence ID" value="KFW98782.1"/>
    <property type="molecule type" value="Genomic_DNA"/>
</dbReference>
<dbReference type="CDD" id="cd16892">
    <property type="entry name" value="LT_VirB1-like"/>
    <property type="match status" value="1"/>
</dbReference>
<gene>
    <name evidence="2" type="ORF">KP22_21155</name>
</gene>
<evidence type="ECO:0000313" key="3">
    <source>
        <dbReference type="Proteomes" id="UP000032874"/>
    </source>
</evidence>
<dbReference type="InterPro" id="IPR008258">
    <property type="entry name" value="Transglycosylase_SLT_dom_1"/>
</dbReference>